<accession>A0A085YZB9</accession>
<comment type="caution">
    <text evidence="4">The sequence shown here is derived from an EMBL/GenBank/DDBJ whole genome shotgun (WGS) entry which is preliminary data.</text>
</comment>
<evidence type="ECO:0000313" key="5">
    <source>
        <dbReference type="Proteomes" id="UP000028713"/>
    </source>
</evidence>
<dbReference type="Proteomes" id="UP000028713">
    <property type="component" value="Unassembled WGS sequence"/>
</dbReference>
<evidence type="ECO:0000256" key="2">
    <source>
        <dbReference type="SAM" id="SignalP"/>
    </source>
</evidence>
<dbReference type="AlphaFoldDB" id="A0A085YZB9"/>
<reference evidence="4 5" key="1">
    <citation type="submission" date="2014-07" db="EMBL/GenBank/DDBJ databases">
        <title>Genome of Chryseobacterium formosense LMG 24722.</title>
        <authorList>
            <person name="Pipes S.E."/>
            <person name="Stropko S.J."/>
            <person name="Newman J.D."/>
        </authorList>
    </citation>
    <scope>NUCLEOTIDE SEQUENCE [LARGE SCALE GENOMIC DNA]</scope>
    <source>
        <strain evidence="4 5">LMG 24722</strain>
    </source>
</reference>
<organism evidence="4 5">
    <name type="scientific">Chryseobacterium formosense</name>
    <dbReference type="NCBI Taxonomy" id="236814"/>
    <lineage>
        <taxon>Bacteria</taxon>
        <taxon>Pseudomonadati</taxon>
        <taxon>Bacteroidota</taxon>
        <taxon>Flavobacteriia</taxon>
        <taxon>Flavobacteriales</taxon>
        <taxon>Weeksellaceae</taxon>
        <taxon>Chryseobacterium group</taxon>
        <taxon>Chryseobacterium</taxon>
    </lineage>
</organism>
<evidence type="ECO:0000259" key="3">
    <source>
        <dbReference type="Pfam" id="PF18962"/>
    </source>
</evidence>
<dbReference type="InterPro" id="IPR029058">
    <property type="entry name" value="AB_hydrolase_fold"/>
</dbReference>
<feature type="domain" description="Secretion system C-terminal sorting" evidence="3">
    <location>
        <begin position="960"/>
        <end position="1037"/>
    </location>
</feature>
<dbReference type="eggNOG" id="COG1075">
    <property type="taxonomic scope" value="Bacteria"/>
</dbReference>
<dbReference type="InterPro" id="IPR026444">
    <property type="entry name" value="Secre_tail"/>
</dbReference>
<dbReference type="STRING" id="236814.IX39_19845"/>
<dbReference type="Pfam" id="PF18962">
    <property type="entry name" value="Por_Secre_tail"/>
    <property type="match status" value="1"/>
</dbReference>
<dbReference type="SUPFAM" id="SSF53474">
    <property type="entry name" value="alpha/beta-Hydrolases"/>
    <property type="match status" value="1"/>
</dbReference>
<feature type="signal peptide" evidence="2">
    <location>
        <begin position="1"/>
        <end position="19"/>
    </location>
</feature>
<dbReference type="RefSeq" id="WP_034679501.1">
    <property type="nucleotide sequence ID" value="NZ_FPAP01000003.1"/>
</dbReference>
<dbReference type="OrthoDB" id="4535652at2"/>
<protein>
    <recommendedName>
        <fullName evidence="3">Secretion system C-terminal sorting domain-containing protein</fullName>
    </recommendedName>
</protein>
<evidence type="ECO:0000313" key="4">
    <source>
        <dbReference type="EMBL" id="KFE97532.1"/>
    </source>
</evidence>
<dbReference type="NCBIfam" id="TIGR04183">
    <property type="entry name" value="Por_Secre_tail"/>
    <property type="match status" value="1"/>
</dbReference>
<dbReference type="Gene3D" id="3.40.50.1820">
    <property type="entry name" value="alpha/beta hydrolase"/>
    <property type="match status" value="1"/>
</dbReference>
<gene>
    <name evidence="4" type="ORF">IX39_19845</name>
</gene>
<keyword evidence="1 2" id="KW-0732">Signal</keyword>
<proteinExistence type="predicted"/>
<keyword evidence="5" id="KW-1185">Reference proteome</keyword>
<sequence>MKKIYLVLLLLTGIFFLRAQTQPADVQDNTLETAFSDLEKDRIPTGFLLDAAIEFANFQKYDGSIPDSSYTSSKLVAGIYNTLLMSRLSASAYTPKSPAEFVSDWKNAQAVDIIPLGGLFYQYSQFSAEAVNNAQTFGDPGIVSIYNGKFLDKYRNGIWRNPYEQKNVFAIAPSVNSHDKLAFKIKMPSNLFVSNQSSLIQSIEYRLSDTSSYQPLTQNQLIDVSYPSTGTYIWTFKMTLTNGQVLYSHTKFVVDGDLGSYVDTSASTSKNGNLEPQSKRTLYSGNNRATMYIHLAPGRTRVTKPLIVAEGFDMGNIIAPTREAGLTNIQSFKSSLLQGGYLYSLINSDYDIIYVDWNNGVDYIQNNSGLLAAAISWVNANKVGTEQNVVIGQSMGGLVARYALKDMEDHGIPHQTKLYVSHDSPHLGANIPLSIQNMLVNVTRAYVKTPIAVGVGEFVVPFFNEGISVGDMLTLTDTPAARQMLINYVNRHYQIDNSVHDNWQNILKAKGYPQQSRNVAISNGSECGTDQTLSNLLRLYKETSNQHMFSDILGSLIGVATNRLDMIILASLPGSSKYVFDFTAKPMTQLNASNQIYNGSIKYKKKILWLVNAQVSLLSGTASQPSGILPYDKYGGGRFMLAEDEIPSSVSSDLTVTKFSFIPTPSALDYKRGNTVLTEADFQKPFSANEPNDVSQIPFVNFMAETVDQNNGHIRFSNRSGLFLQDQLSSFAGDHSTIRASAYLCGDKVKIGGEDVLCGTGTPVAYTTGFAPSISWSIIEGASLVDINGPTDLPQFLMTPKPNANGLVTLQAFLQGDGGSNTVTKNVWIGGPRVKMPNASCGNPYDTVCFNSGSYGQLFNAVVDGVGMESNYNNDTDYEWEKVYGNFTFVSSGNGYLSTVSNNGTKVTGRMAILSPTTGASSMQVRARAKNRCGWGPWKNILFNNYGSRIAVADEKFFTISPNPTVDFININLADRTEVPQNKSEIKAELYNNLGVVQKATKLNNNKGTINAIGLLQGVYTLKITYDDKVENHQVIIR</sequence>
<evidence type="ECO:0000256" key="1">
    <source>
        <dbReference type="ARBA" id="ARBA00022729"/>
    </source>
</evidence>
<feature type="chain" id="PRO_5001800322" description="Secretion system C-terminal sorting domain-containing protein" evidence="2">
    <location>
        <begin position="20"/>
        <end position="1038"/>
    </location>
</feature>
<name>A0A085YZB9_9FLAO</name>
<dbReference type="EMBL" id="JPRP01000005">
    <property type="protein sequence ID" value="KFE97532.1"/>
    <property type="molecule type" value="Genomic_DNA"/>
</dbReference>